<dbReference type="EC" id="2.7.1.161" evidence="4 17"/>
<feature type="domain" description="Riboflavin kinase" evidence="18">
    <location>
        <begin position="99"/>
        <end position="219"/>
    </location>
</feature>
<keyword evidence="8 17" id="KW-0808">Transferase</keyword>
<dbReference type="HAMAP" id="MF_01285">
    <property type="entry name" value="Riboflavin_kinase"/>
    <property type="match status" value="1"/>
</dbReference>
<comment type="function">
    <text evidence="1 17">Catalyzes the CTP-dependent phosphorylation of riboflavin (vitamin B2) to form flavin mononucleotide (FMN).</text>
</comment>
<sequence>MLEAEDLQCLKAIALIGGCNGPVLISSQTLAGTLGISPQTASRRLIALEAGLLITRSLHPDGQYVTITRDGEEALHREYSDYCRVFERKVAQFQLNGTVVSGVGEGRYYVGLPHYREQFHKKLGFSPFPGTLNIRLNGPSVQVRKRLESVDWVPIEGFTADERTFGGARALPCSIQGYRCAIVVPGRTHYPDDVIEVIAAEGLRETLQLKDMDTVTVEVLDD</sequence>
<comment type="caution">
    <text evidence="17">Lacks conserved residue(s) required for the propagation of feature annotation.</text>
</comment>
<evidence type="ECO:0000259" key="18">
    <source>
        <dbReference type="Pfam" id="PF01982"/>
    </source>
</evidence>
<dbReference type="OrthoDB" id="30955at2157"/>
<dbReference type="Gene3D" id="2.40.30.30">
    <property type="entry name" value="Riboflavin kinase-like"/>
    <property type="match status" value="1"/>
</dbReference>
<reference evidence="19 20" key="1">
    <citation type="journal article" date="2015" name="Genome Announc.">
        <title>Complete Genome Sequence of Methanosphaerula palustris E1-9CT, a Hydrogenotrophic Methanogen Isolated from a Minerotrophic Fen Peatland.</title>
        <authorList>
            <person name="Cadillo-Quiroz H."/>
            <person name="Browne P."/>
            <person name="Kyrpides N."/>
            <person name="Woyke T."/>
            <person name="Goodwin L."/>
            <person name="Detter C."/>
            <person name="Yavitt J.B."/>
            <person name="Zinder S.H."/>
        </authorList>
    </citation>
    <scope>NUCLEOTIDE SEQUENCE [LARGE SCALE GENOMIC DNA]</scope>
    <source>
        <strain evidence="20">ATCC BAA-1556 / DSM 19958 / E1-9c</strain>
    </source>
</reference>
<dbReference type="STRING" id="521011.Mpal_2512"/>
<evidence type="ECO:0000256" key="17">
    <source>
        <dbReference type="HAMAP-Rule" id="MF_01285"/>
    </source>
</evidence>
<dbReference type="SUPFAM" id="SSF82114">
    <property type="entry name" value="Riboflavin kinase-like"/>
    <property type="match status" value="1"/>
</dbReference>
<keyword evidence="11 17" id="KW-0418">Kinase</keyword>
<dbReference type="InterPro" id="IPR036390">
    <property type="entry name" value="WH_DNA-bd_sf"/>
</dbReference>
<dbReference type="Proteomes" id="UP000002457">
    <property type="component" value="Chromosome"/>
</dbReference>
<dbReference type="PANTHER" id="PTHR40706:SF1">
    <property type="entry name" value="RIBOFLAVIN KINASE"/>
    <property type="match status" value="1"/>
</dbReference>
<evidence type="ECO:0000256" key="2">
    <source>
        <dbReference type="ARBA" id="ARBA00005219"/>
    </source>
</evidence>
<dbReference type="InterPro" id="IPR036388">
    <property type="entry name" value="WH-like_DNA-bd_sf"/>
</dbReference>
<keyword evidence="7 17" id="KW-0288">FMN</keyword>
<evidence type="ECO:0000256" key="8">
    <source>
        <dbReference type="ARBA" id="ARBA00022679"/>
    </source>
</evidence>
<keyword evidence="9 17" id="KW-0479">Metal-binding</keyword>
<dbReference type="GO" id="GO:0008531">
    <property type="term" value="F:riboflavin kinase activity"/>
    <property type="evidence" value="ECO:0007669"/>
    <property type="project" value="InterPro"/>
</dbReference>
<comment type="cofactor">
    <cofactor evidence="17">
        <name>Mg(2+)</name>
        <dbReference type="ChEBI" id="CHEBI:18420"/>
    </cofactor>
    <text evidence="17">Binds 1 Mg(2+) ion per subunit.</text>
</comment>
<dbReference type="GO" id="GO:0009231">
    <property type="term" value="P:riboflavin biosynthetic process"/>
    <property type="evidence" value="ECO:0007669"/>
    <property type="project" value="InterPro"/>
</dbReference>
<evidence type="ECO:0000256" key="4">
    <source>
        <dbReference type="ARBA" id="ARBA00011987"/>
    </source>
</evidence>
<keyword evidence="10 17" id="KW-0547">Nucleotide-binding</keyword>
<evidence type="ECO:0000256" key="6">
    <source>
        <dbReference type="ARBA" id="ARBA00022630"/>
    </source>
</evidence>
<evidence type="ECO:0000313" key="19">
    <source>
        <dbReference type="EMBL" id="ACL17785.1"/>
    </source>
</evidence>
<organism evidence="19 20">
    <name type="scientific">Methanosphaerula palustris (strain ATCC BAA-1556 / DSM 19958 / E1-9c)</name>
    <dbReference type="NCBI Taxonomy" id="521011"/>
    <lineage>
        <taxon>Archaea</taxon>
        <taxon>Methanobacteriati</taxon>
        <taxon>Methanobacteriota</taxon>
        <taxon>Stenosarchaea group</taxon>
        <taxon>Methanomicrobia</taxon>
        <taxon>Methanomicrobiales</taxon>
        <taxon>Methanoregulaceae</taxon>
        <taxon>Methanosphaerula</taxon>
    </lineage>
</organism>
<dbReference type="PANTHER" id="PTHR40706">
    <property type="entry name" value="RIBOFLAVIN KINASE"/>
    <property type="match status" value="1"/>
</dbReference>
<feature type="binding site" evidence="17">
    <location>
        <begin position="201"/>
        <end position="204"/>
    </location>
    <ligand>
        <name>CDP</name>
        <dbReference type="ChEBI" id="CHEBI:58069"/>
    </ligand>
</feature>
<evidence type="ECO:0000256" key="16">
    <source>
        <dbReference type="ARBA" id="ARBA00047857"/>
    </source>
</evidence>
<comment type="catalytic activity">
    <reaction evidence="16 17">
        <text>riboflavin + CTP = CDP + FMN + H(+)</text>
        <dbReference type="Rhea" id="RHEA:25021"/>
        <dbReference type="ChEBI" id="CHEBI:15378"/>
        <dbReference type="ChEBI" id="CHEBI:37563"/>
        <dbReference type="ChEBI" id="CHEBI:57986"/>
        <dbReference type="ChEBI" id="CHEBI:58069"/>
        <dbReference type="ChEBI" id="CHEBI:58210"/>
        <dbReference type="EC" id="2.7.1.161"/>
    </reaction>
</comment>
<dbReference type="InterPro" id="IPR023602">
    <property type="entry name" value="Riboflavin_kinase_CTP-dep"/>
</dbReference>
<dbReference type="KEGG" id="mpl:Mpal_2512"/>
<evidence type="ECO:0000256" key="5">
    <source>
        <dbReference type="ARBA" id="ARBA00017394"/>
    </source>
</evidence>
<evidence type="ECO:0000256" key="1">
    <source>
        <dbReference type="ARBA" id="ARBA00003072"/>
    </source>
</evidence>
<evidence type="ECO:0000256" key="12">
    <source>
        <dbReference type="ARBA" id="ARBA00022842"/>
    </source>
</evidence>
<evidence type="ECO:0000256" key="14">
    <source>
        <dbReference type="ARBA" id="ARBA00030544"/>
    </source>
</evidence>
<feature type="binding site" evidence="17">
    <location>
        <begin position="102"/>
        <end position="107"/>
    </location>
    <ligand>
        <name>CDP</name>
        <dbReference type="ChEBI" id="CHEBI:58069"/>
    </ligand>
</feature>
<evidence type="ECO:0000256" key="15">
    <source>
        <dbReference type="ARBA" id="ARBA00033116"/>
    </source>
</evidence>
<accession>B8GET4</accession>
<evidence type="ECO:0000256" key="11">
    <source>
        <dbReference type="ARBA" id="ARBA00022777"/>
    </source>
</evidence>
<comment type="pathway">
    <text evidence="2 17">Cofactor biosynthesis; FMN biosynthesis; FMN from riboflavin (CTP route): step 1/1.</text>
</comment>
<protein>
    <recommendedName>
        <fullName evidence="5 17">Riboflavin kinase</fullName>
        <shortName evidence="17">RFK</shortName>
        <ecNumber evidence="4 17">2.7.1.161</ecNumber>
    </recommendedName>
    <alternativeName>
        <fullName evidence="14 17">CTP-dependent riboflavin kinase</fullName>
    </alternativeName>
    <alternativeName>
        <fullName evidence="15 17">CTP:riboflavin 5'-phosphotransferase</fullName>
    </alternativeName>
    <alternativeName>
        <fullName evidence="13 17">Flavokinase</fullName>
    </alternativeName>
</protein>
<evidence type="ECO:0000256" key="3">
    <source>
        <dbReference type="ARBA" id="ARBA00006428"/>
    </source>
</evidence>
<dbReference type="Pfam" id="PF01982">
    <property type="entry name" value="CTP-dep_RFKase"/>
    <property type="match status" value="1"/>
</dbReference>
<dbReference type="InterPro" id="IPR023465">
    <property type="entry name" value="Riboflavin_kinase_dom_sf"/>
</dbReference>
<name>B8GET4_METPE</name>
<dbReference type="GO" id="GO:0009398">
    <property type="term" value="P:FMN biosynthetic process"/>
    <property type="evidence" value="ECO:0007669"/>
    <property type="project" value="UniProtKB-UniRule"/>
</dbReference>
<dbReference type="RefSeq" id="WP_012619104.1">
    <property type="nucleotide sequence ID" value="NC_011832.1"/>
</dbReference>
<dbReference type="UniPathway" id="UPA00276">
    <property type="reaction ID" value="UER00929"/>
</dbReference>
<proteinExistence type="inferred from homology"/>
<gene>
    <name evidence="17" type="primary">ribK</name>
    <name evidence="19" type="ordered locus">Mpal_2512</name>
</gene>
<keyword evidence="20" id="KW-1185">Reference proteome</keyword>
<evidence type="ECO:0000256" key="7">
    <source>
        <dbReference type="ARBA" id="ARBA00022643"/>
    </source>
</evidence>
<evidence type="ECO:0000313" key="20">
    <source>
        <dbReference type="Proteomes" id="UP000002457"/>
    </source>
</evidence>
<dbReference type="GeneID" id="7271681"/>
<evidence type="ECO:0000256" key="13">
    <source>
        <dbReference type="ARBA" id="ARBA00029789"/>
    </source>
</evidence>
<feature type="binding site" evidence="17">
    <location>
        <position position="188"/>
    </location>
    <ligand>
        <name>FMN</name>
        <dbReference type="ChEBI" id="CHEBI:58210"/>
    </ligand>
</feature>
<dbReference type="InterPro" id="IPR039063">
    <property type="entry name" value="RibK_CTP-dep"/>
</dbReference>
<feature type="binding site" evidence="17">
    <location>
        <position position="196"/>
    </location>
    <ligand>
        <name>FMN</name>
        <dbReference type="ChEBI" id="CHEBI:58210"/>
    </ligand>
</feature>
<feature type="binding site" evidence="17">
    <location>
        <position position="131"/>
    </location>
    <ligand>
        <name>Mg(2+)</name>
        <dbReference type="ChEBI" id="CHEBI:18420"/>
    </ligand>
</feature>
<dbReference type="AlphaFoldDB" id="B8GET4"/>
<dbReference type="HOGENOM" id="CLU_088476_0_0_2"/>
<evidence type="ECO:0000256" key="9">
    <source>
        <dbReference type="ARBA" id="ARBA00022723"/>
    </source>
</evidence>
<dbReference type="InterPro" id="IPR023470">
    <property type="entry name" value="Riboflavin_kinase_archaeal"/>
</dbReference>
<evidence type="ECO:0000256" key="10">
    <source>
        <dbReference type="ARBA" id="ARBA00022741"/>
    </source>
</evidence>
<dbReference type="SUPFAM" id="SSF46785">
    <property type="entry name" value="Winged helix' DNA-binding domain"/>
    <property type="match status" value="1"/>
</dbReference>
<comment type="similarity">
    <text evidence="3 17">Belongs to the archaeal riboflavin kinase family.</text>
</comment>
<dbReference type="GO" id="GO:0000287">
    <property type="term" value="F:magnesium ion binding"/>
    <property type="evidence" value="ECO:0007669"/>
    <property type="project" value="UniProtKB-UniRule"/>
</dbReference>
<feature type="binding site" evidence="17">
    <location>
        <position position="133"/>
    </location>
    <ligand>
        <name>Mg(2+)</name>
        <dbReference type="ChEBI" id="CHEBI:18420"/>
    </ligand>
</feature>
<dbReference type="Gene3D" id="1.10.10.10">
    <property type="entry name" value="Winged helix-like DNA-binding domain superfamily/Winged helix DNA-binding domain"/>
    <property type="match status" value="1"/>
</dbReference>
<keyword evidence="6 17" id="KW-0285">Flavoprotein</keyword>
<keyword evidence="12 17" id="KW-0460">Magnesium</keyword>
<dbReference type="eggNOG" id="arCOG01904">
    <property type="taxonomic scope" value="Archaea"/>
</dbReference>
<dbReference type="GO" id="GO:0000166">
    <property type="term" value="F:nucleotide binding"/>
    <property type="evidence" value="ECO:0007669"/>
    <property type="project" value="UniProtKB-UniRule"/>
</dbReference>
<dbReference type="EMBL" id="CP001338">
    <property type="protein sequence ID" value="ACL17785.1"/>
    <property type="molecule type" value="Genomic_DNA"/>
</dbReference>